<protein>
    <submittedName>
        <fullName evidence="6">LLM class flavin-dependent oxidoreductase</fullName>
    </submittedName>
</protein>
<evidence type="ECO:0000313" key="7">
    <source>
        <dbReference type="Proteomes" id="UP000295096"/>
    </source>
</evidence>
<keyword evidence="3" id="KW-0560">Oxidoreductase</keyword>
<proteinExistence type="predicted"/>
<dbReference type="Proteomes" id="UP000295096">
    <property type="component" value="Unassembled WGS sequence"/>
</dbReference>
<dbReference type="EMBL" id="SMSJ01000083">
    <property type="protein sequence ID" value="TDH59056.1"/>
    <property type="molecule type" value="Genomic_DNA"/>
</dbReference>
<dbReference type="InterPro" id="IPR050172">
    <property type="entry name" value="SsuD_RutA_monooxygenase"/>
</dbReference>
<dbReference type="RefSeq" id="WP_133292148.1">
    <property type="nucleotide sequence ID" value="NZ_SMSJ01000083.1"/>
</dbReference>
<dbReference type="PANTHER" id="PTHR42847">
    <property type="entry name" value="ALKANESULFONATE MONOOXYGENASE"/>
    <property type="match status" value="1"/>
</dbReference>
<keyword evidence="2" id="KW-0288">FMN</keyword>
<feature type="domain" description="Luciferase-like" evidence="5">
    <location>
        <begin position="17"/>
        <end position="242"/>
    </location>
</feature>
<keyword evidence="7" id="KW-1185">Reference proteome</keyword>
<keyword evidence="1" id="KW-0285">Flavoprotein</keyword>
<dbReference type="Pfam" id="PF00296">
    <property type="entry name" value="Bac_luciferase"/>
    <property type="match status" value="1"/>
</dbReference>
<evidence type="ECO:0000256" key="4">
    <source>
        <dbReference type="ARBA" id="ARBA00023033"/>
    </source>
</evidence>
<organism evidence="6 7">
    <name type="scientific">Dankookia rubra</name>
    <dbReference type="NCBI Taxonomy" id="1442381"/>
    <lineage>
        <taxon>Bacteria</taxon>
        <taxon>Pseudomonadati</taxon>
        <taxon>Pseudomonadota</taxon>
        <taxon>Alphaproteobacteria</taxon>
        <taxon>Acetobacterales</taxon>
        <taxon>Roseomonadaceae</taxon>
        <taxon>Dankookia</taxon>
    </lineage>
</organism>
<dbReference type="GO" id="GO:0046306">
    <property type="term" value="P:alkanesulfonate catabolic process"/>
    <property type="evidence" value="ECO:0007669"/>
    <property type="project" value="TreeGrafter"/>
</dbReference>
<gene>
    <name evidence="6" type="ORF">E2C06_29440</name>
</gene>
<dbReference type="InterPro" id="IPR036661">
    <property type="entry name" value="Luciferase-like_sf"/>
</dbReference>
<evidence type="ECO:0000256" key="1">
    <source>
        <dbReference type="ARBA" id="ARBA00022630"/>
    </source>
</evidence>
<dbReference type="AlphaFoldDB" id="A0A4R5Q8G7"/>
<dbReference type="InterPro" id="IPR011251">
    <property type="entry name" value="Luciferase-like_dom"/>
</dbReference>
<accession>A0A4R5Q8G7</accession>
<keyword evidence="4" id="KW-0503">Monooxygenase</keyword>
<dbReference type="PANTHER" id="PTHR42847:SF4">
    <property type="entry name" value="ALKANESULFONATE MONOOXYGENASE-RELATED"/>
    <property type="match status" value="1"/>
</dbReference>
<name>A0A4R5Q8G7_9PROT</name>
<dbReference type="Gene3D" id="3.20.20.30">
    <property type="entry name" value="Luciferase-like domain"/>
    <property type="match status" value="1"/>
</dbReference>
<reference evidence="6 7" key="1">
    <citation type="journal article" date="2016" name="J. Microbiol.">
        <title>Dankookia rubra gen. nov., sp. nov., an alphaproteobacterium isolated from sediment of a shallow stream.</title>
        <authorList>
            <person name="Kim W.H."/>
            <person name="Kim D.H."/>
            <person name="Kang K."/>
            <person name="Ahn T.Y."/>
        </authorList>
    </citation>
    <scope>NUCLEOTIDE SEQUENCE [LARGE SCALE GENOMIC DNA]</scope>
    <source>
        <strain evidence="6 7">JCM30602</strain>
    </source>
</reference>
<dbReference type="OrthoDB" id="9776438at2"/>
<evidence type="ECO:0000256" key="3">
    <source>
        <dbReference type="ARBA" id="ARBA00023002"/>
    </source>
</evidence>
<evidence type="ECO:0000259" key="5">
    <source>
        <dbReference type="Pfam" id="PF00296"/>
    </source>
</evidence>
<comment type="caution">
    <text evidence="6">The sequence shown here is derived from an EMBL/GenBank/DDBJ whole genome shotgun (WGS) entry which is preliminary data.</text>
</comment>
<dbReference type="GO" id="GO:0008726">
    <property type="term" value="F:alkanesulfonate monooxygenase activity"/>
    <property type="evidence" value="ECO:0007669"/>
    <property type="project" value="TreeGrafter"/>
</dbReference>
<evidence type="ECO:0000256" key="2">
    <source>
        <dbReference type="ARBA" id="ARBA00022643"/>
    </source>
</evidence>
<dbReference type="SUPFAM" id="SSF51679">
    <property type="entry name" value="Bacterial luciferase-like"/>
    <property type="match status" value="1"/>
</dbReference>
<sequence length="317" mass="33720">MKVALGLGLMEYPFETAAGFWRWVDLCEQAGADSLWQTDRIVSRAPILECMTMLAALAGRTRRLKFGMNVVSLAFRDPVLVAKQCATIDLLSEGRLLPAFGIGSPAAPEWQAMGLDTATRGRVTDEALEIITRLWRGESLDFTGRHFTLKGASIAPLPAQADLPVWIGGGSTAAIRRTARFGTGWQAGGETPAEAAAVIAAIRAEAAAEGRAIDEDHYGAGFGFHFGSPDDPPAQRAMAAYAARTGRDPARGIVAGDAAAILQRIAEYVEAGVTKFVLRPVGRGDEEPLAQTRLLLEQVLPLVAARWPKAAIATADA</sequence>
<evidence type="ECO:0000313" key="6">
    <source>
        <dbReference type="EMBL" id="TDH59056.1"/>
    </source>
</evidence>